<keyword evidence="3" id="KW-0813">Transport</keyword>
<keyword evidence="8" id="KW-0496">Mitochondrion</keyword>
<evidence type="ECO:0000256" key="3">
    <source>
        <dbReference type="ARBA" id="ARBA00022448"/>
    </source>
</evidence>
<protein>
    <recommendedName>
        <fullName evidence="12">Mitochondrial import receptor subunit tom40</fullName>
    </recommendedName>
</protein>
<evidence type="ECO:0000256" key="4">
    <source>
        <dbReference type="ARBA" id="ARBA00022452"/>
    </source>
</evidence>
<dbReference type="AlphaFoldDB" id="A0A1Y1VPD3"/>
<dbReference type="STRING" id="1754191.A0A1Y1VPD3"/>
<dbReference type="PANTHER" id="PTHR10802">
    <property type="entry name" value="MITOCHONDRIAL IMPORT RECEPTOR SUBUNIT TOM40"/>
    <property type="match status" value="1"/>
</dbReference>
<comment type="similarity">
    <text evidence="2">Belongs to the Tom40 family.</text>
</comment>
<dbReference type="GO" id="GO:0005741">
    <property type="term" value="C:mitochondrial outer membrane"/>
    <property type="evidence" value="ECO:0007669"/>
    <property type="project" value="UniProtKB-SubCell"/>
</dbReference>
<dbReference type="EMBL" id="MCFH01000001">
    <property type="protein sequence ID" value="ORX61003.1"/>
    <property type="molecule type" value="Genomic_DNA"/>
</dbReference>
<dbReference type="InterPro" id="IPR037930">
    <property type="entry name" value="Tom40"/>
</dbReference>
<dbReference type="GO" id="GO:0008320">
    <property type="term" value="F:protein transmembrane transporter activity"/>
    <property type="evidence" value="ECO:0007669"/>
    <property type="project" value="InterPro"/>
</dbReference>
<reference evidence="10 11" key="2">
    <citation type="submission" date="2016-08" db="EMBL/GenBank/DDBJ databases">
        <title>Pervasive Adenine N6-methylation of Active Genes in Fungi.</title>
        <authorList>
            <consortium name="DOE Joint Genome Institute"/>
            <person name="Mondo S.J."/>
            <person name="Dannebaum R.O."/>
            <person name="Kuo R.C."/>
            <person name="Labutti K."/>
            <person name="Haridas S."/>
            <person name="Kuo A."/>
            <person name="Salamov A."/>
            <person name="Ahrendt S.R."/>
            <person name="Lipzen A."/>
            <person name="Sullivan W."/>
            <person name="Andreopoulos W.B."/>
            <person name="Clum A."/>
            <person name="Lindquist E."/>
            <person name="Daum C."/>
            <person name="Ramamoorthy G.K."/>
            <person name="Gryganskyi A."/>
            <person name="Culley D."/>
            <person name="Magnuson J.K."/>
            <person name="James T.Y."/>
            <person name="O'Malley M.A."/>
            <person name="Stajich J.E."/>
            <person name="Spatafora J.W."/>
            <person name="Visel A."/>
            <person name="Grigoriev I.V."/>
        </authorList>
    </citation>
    <scope>NUCLEOTIDE SEQUENCE [LARGE SCALE GENOMIC DNA]</scope>
    <source>
        <strain evidence="11">finn</strain>
    </source>
</reference>
<keyword evidence="6" id="KW-1000">Mitochondrion outer membrane</keyword>
<keyword evidence="7" id="KW-0653">Protein transport</keyword>
<dbReference type="CDD" id="cd07305">
    <property type="entry name" value="Porin3_Tom40"/>
    <property type="match status" value="1"/>
</dbReference>
<evidence type="ECO:0000313" key="10">
    <source>
        <dbReference type="EMBL" id="ORX61003.1"/>
    </source>
</evidence>
<sequence length="376" mass="41998">MGLFDRVRKIRENLDLPCPGSFESLHREAKSVLASPQYLFEGAKIELQSNLSPNFQVTHLMSFASQANPNQYIFGAVYGGAKSLLQGQIDTDGSLFARAHYNWKTPPPPPLFHTIYEQAEFISRPHPQSTTKFVAQLSTDDGHSVINLEHDHVGKDYAINVKLFNPNIVDKPPVYAEPIPDNKHLFGNSKNTSTTGIFIASFLKSITKHLTVGAEYLLQKQTPEMEESNISFVARYQGRFNEHYNRMTESAKEYPPRPNTPPPPPYIPRYVLTATYQPANGVFNASYFYKLNHRLEMATELQALINGRKEALCTAGFKLDTHYATIRGIIDSKGKIGTVLEERLAPGFNFTLSADMDYSKGQGGVGKLGFGFSLEA</sequence>
<dbReference type="OrthoDB" id="19656at2759"/>
<evidence type="ECO:0000256" key="5">
    <source>
        <dbReference type="ARBA" id="ARBA00022692"/>
    </source>
</evidence>
<proteinExistence type="inferred from homology"/>
<evidence type="ECO:0000256" key="7">
    <source>
        <dbReference type="ARBA" id="ARBA00022927"/>
    </source>
</evidence>
<dbReference type="Gene3D" id="2.40.160.10">
    <property type="entry name" value="Porin"/>
    <property type="match status" value="1"/>
</dbReference>
<dbReference type="GO" id="GO:0030150">
    <property type="term" value="P:protein import into mitochondrial matrix"/>
    <property type="evidence" value="ECO:0007669"/>
    <property type="project" value="InterPro"/>
</dbReference>
<evidence type="ECO:0000256" key="6">
    <source>
        <dbReference type="ARBA" id="ARBA00022787"/>
    </source>
</evidence>
<evidence type="ECO:0000256" key="8">
    <source>
        <dbReference type="ARBA" id="ARBA00023128"/>
    </source>
</evidence>
<evidence type="ECO:0000313" key="11">
    <source>
        <dbReference type="Proteomes" id="UP000193719"/>
    </source>
</evidence>
<reference evidence="10 11" key="1">
    <citation type="submission" date="2016-08" db="EMBL/GenBank/DDBJ databases">
        <title>Genomes of anaerobic fungi encode conserved fungal cellulosomes for biomass hydrolysis.</title>
        <authorList>
            <consortium name="DOE Joint Genome Institute"/>
            <person name="Haitjema C.H."/>
            <person name="Gilmore S.P."/>
            <person name="Henske J.K."/>
            <person name="Solomon K.V."/>
            <person name="De Groot R."/>
            <person name="Kuo A."/>
            <person name="Mondo S.J."/>
            <person name="Salamov A.A."/>
            <person name="Labutti K."/>
            <person name="Zhao Z."/>
            <person name="Chiniquy J."/>
            <person name="Barry K."/>
            <person name="Brewer H.M."/>
            <person name="Purvine S.O."/>
            <person name="Wright A.T."/>
            <person name="Boxma B."/>
            <person name="Van Alen T."/>
            <person name="Hackstein J.H."/>
            <person name="Baker S.E."/>
            <person name="Grigoriev I.V."/>
            <person name="O'Malley M.A."/>
        </authorList>
    </citation>
    <scope>NUCLEOTIDE SEQUENCE [LARGE SCALE GENOMIC DNA]</scope>
    <source>
        <strain evidence="11">finn</strain>
    </source>
</reference>
<keyword evidence="11" id="KW-1185">Reference proteome</keyword>
<organism evidence="10 11">
    <name type="scientific">Piromyces finnis</name>
    <dbReference type="NCBI Taxonomy" id="1754191"/>
    <lineage>
        <taxon>Eukaryota</taxon>
        <taxon>Fungi</taxon>
        <taxon>Fungi incertae sedis</taxon>
        <taxon>Chytridiomycota</taxon>
        <taxon>Chytridiomycota incertae sedis</taxon>
        <taxon>Neocallimastigomycetes</taxon>
        <taxon>Neocallimastigales</taxon>
        <taxon>Neocallimastigaceae</taxon>
        <taxon>Piromyces</taxon>
    </lineage>
</organism>
<evidence type="ECO:0000256" key="9">
    <source>
        <dbReference type="ARBA" id="ARBA00023136"/>
    </source>
</evidence>
<dbReference type="Pfam" id="PF01459">
    <property type="entry name" value="Porin_3"/>
    <property type="match status" value="2"/>
</dbReference>
<evidence type="ECO:0000256" key="2">
    <source>
        <dbReference type="ARBA" id="ARBA00010510"/>
    </source>
</evidence>
<dbReference type="Proteomes" id="UP000193719">
    <property type="component" value="Unassembled WGS sequence"/>
</dbReference>
<evidence type="ECO:0008006" key="12">
    <source>
        <dbReference type="Google" id="ProtNLM"/>
    </source>
</evidence>
<name>A0A1Y1VPD3_9FUNG</name>
<comment type="subcellular location">
    <subcellularLocation>
        <location evidence="1">Mitochondrion outer membrane</location>
        <topology evidence="1">Multi-pass membrane protein</topology>
    </subcellularLocation>
</comment>
<comment type="caution">
    <text evidence="10">The sequence shown here is derived from an EMBL/GenBank/DDBJ whole genome shotgun (WGS) entry which is preliminary data.</text>
</comment>
<gene>
    <name evidence="10" type="ORF">BCR36DRAFT_401279</name>
</gene>
<dbReference type="InterPro" id="IPR023614">
    <property type="entry name" value="Porin_dom_sf"/>
</dbReference>
<accession>A0A1Y1VPD3</accession>
<evidence type="ECO:0000256" key="1">
    <source>
        <dbReference type="ARBA" id="ARBA00004374"/>
    </source>
</evidence>
<keyword evidence="9" id="KW-0472">Membrane</keyword>
<keyword evidence="5" id="KW-0812">Transmembrane</keyword>
<dbReference type="InterPro" id="IPR027246">
    <property type="entry name" value="Porin_Euk/Tom40"/>
</dbReference>
<keyword evidence="4" id="KW-1134">Transmembrane beta strand</keyword>